<dbReference type="RefSeq" id="WP_139228044.1">
    <property type="nucleotide sequence ID" value="NZ_FOXK01000027.1"/>
</dbReference>
<keyword evidence="2" id="KW-1185">Reference proteome</keyword>
<proteinExistence type="predicted"/>
<protein>
    <recommendedName>
        <fullName evidence="3">DUF2528 domain-containing protein</fullName>
    </recommendedName>
</protein>
<dbReference type="AlphaFoldDB" id="A0A1I5Z5V3"/>
<evidence type="ECO:0008006" key="3">
    <source>
        <dbReference type="Google" id="ProtNLM"/>
    </source>
</evidence>
<dbReference type="InterPro" id="IPR024252">
    <property type="entry name" value="DUF2528"/>
</dbReference>
<organism evidence="1 2">
    <name type="scientific">Ectopseudomonas toyotomiensis</name>
    <dbReference type="NCBI Taxonomy" id="554344"/>
    <lineage>
        <taxon>Bacteria</taxon>
        <taxon>Pseudomonadati</taxon>
        <taxon>Pseudomonadota</taxon>
        <taxon>Gammaproteobacteria</taxon>
        <taxon>Pseudomonadales</taxon>
        <taxon>Pseudomonadaceae</taxon>
        <taxon>Ectopseudomonas</taxon>
    </lineage>
</organism>
<reference evidence="2" key="1">
    <citation type="submission" date="2016-10" db="EMBL/GenBank/DDBJ databases">
        <authorList>
            <person name="Varghese N."/>
            <person name="Submissions S."/>
        </authorList>
    </citation>
    <scope>NUCLEOTIDE SEQUENCE [LARGE SCALE GENOMIC DNA]</scope>
    <source>
        <strain evidence="2">JCM 15604</strain>
    </source>
</reference>
<dbReference type="Proteomes" id="UP000182025">
    <property type="component" value="Unassembled WGS sequence"/>
</dbReference>
<evidence type="ECO:0000313" key="2">
    <source>
        <dbReference type="Proteomes" id="UP000182025"/>
    </source>
</evidence>
<name>A0A1I5Z5V3_9GAMM</name>
<dbReference type="OrthoDB" id="7010964at2"/>
<gene>
    <name evidence="1" type="ORF">SAMN05216177_1276</name>
</gene>
<evidence type="ECO:0000313" key="1">
    <source>
        <dbReference type="EMBL" id="SFQ51725.1"/>
    </source>
</evidence>
<dbReference type="EMBL" id="FOXK01000027">
    <property type="protein sequence ID" value="SFQ51725.1"/>
    <property type="molecule type" value="Genomic_DNA"/>
</dbReference>
<dbReference type="Pfam" id="PF10800">
    <property type="entry name" value="DUF2528"/>
    <property type="match status" value="1"/>
</dbReference>
<accession>A0A1I5Z5V3</accession>
<sequence>MANLQKFTLSDDWKDWSITLEVDLDILTTERATEINEFWSSHDDRLSDADGDVIRALVKLAAERFVFAFLEIGGAFVEKDGW</sequence>
<feature type="non-terminal residue" evidence="1">
    <location>
        <position position="82"/>
    </location>
</feature>